<feature type="compositionally biased region" description="Basic and acidic residues" evidence="1">
    <location>
        <begin position="90"/>
        <end position="101"/>
    </location>
</feature>
<protein>
    <submittedName>
        <fullName evidence="2">Uncharacterized protein</fullName>
    </submittedName>
</protein>
<comment type="caution">
    <text evidence="2">The sequence shown here is derived from an EMBL/GenBank/DDBJ whole genome shotgun (WGS) entry which is preliminary data.</text>
</comment>
<proteinExistence type="predicted"/>
<evidence type="ECO:0000256" key="1">
    <source>
        <dbReference type="SAM" id="MobiDB-lite"/>
    </source>
</evidence>
<dbReference type="AlphaFoldDB" id="A0ABD3HK96"/>
<name>A0ABD3HK96_9MARC</name>
<evidence type="ECO:0000313" key="3">
    <source>
        <dbReference type="Proteomes" id="UP001633002"/>
    </source>
</evidence>
<dbReference type="EMBL" id="JBJQOH010000004">
    <property type="protein sequence ID" value="KAL3690609.1"/>
    <property type="molecule type" value="Genomic_DNA"/>
</dbReference>
<feature type="region of interest" description="Disordered" evidence="1">
    <location>
        <begin position="1"/>
        <end position="101"/>
    </location>
</feature>
<sequence length="101" mass="10738">MRRLPGNSCTMRQDLQKPARRCVPRWADGAGEISRSKLGDASQGGLMAQARSPEASSEMVPRWADGAGEISRSQLGDASSGGLMAQARSPEARSEIRPQVG</sequence>
<keyword evidence="3" id="KW-1185">Reference proteome</keyword>
<gene>
    <name evidence="2" type="ORF">R1sor_016918</name>
</gene>
<dbReference type="Proteomes" id="UP001633002">
    <property type="component" value="Unassembled WGS sequence"/>
</dbReference>
<accession>A0ABD3HK96</accession>
<reference evidence="2 3" key="1">
    <citation type="submission" date="2024-09" db="EMBL/GenBank/DDBJ databases">
        <title>Chromosome-scale assembly of Riccia sorocarpa.</title>
        <authorList>
            <person name="Paukszto L."/>
        </authorList>
    </citation>
    <scope>NUCLEOTIDE SEQUENCE [LARGE SCALE GENOMIC DNA]</scope>
    <source>
        <strain evidence="2">LP-2024</strain>
        <tissue evidence="2">Aerial parts of the thallus</tissue>
    </source>
</reference>
<organism evidence="2 3">
    <name type="scientific">Riccia sorocarpa</name>
    <dbReference type="NCBI Taxonomy" id="122646"/>
    <lineage>
        <taxon>Eukaryota</taxon>
        <taxon>Viridiplantae</taxon>
        <taxon>Streptophyta</taxon>
        <taxon>Embryophyta</taxon>
        <taxon>Marchantiophyta</taxon>
        <taxon>Marchantiopsida</taxon>
        <taxon>Marchantiidae</taxon>
        <taxon>Marchantiales</taxon>
        <taxon>Ricciaceae</taxon>
        <taxon>Riccia</taxon>
    </lineage>
</organism>
<evidence type="ECO:0000313" key="2">
    <source>
        <dbReference type="EMBL" id="KAL3690609.1"/>
    </source>
</evidence>